<evidence type="ECO:0000313" key="3">
    <source>
        <dbReference type="Proteomes" id="UP000054342"/>
    </source>
</evidence>
<proteinExistence type="predicted"/>
<dbReference type="Proteomes" id="UP000054342">
    <property type="component" value="Unassembled WGS sequence"/>
</dbReference>
<dbReference type="RefSeq" id="XP_013316118.1">
    <property type="nucleotide sequence ID" value="XM_013460664.1"/>
</dbReference>
<evidence type="ECO:0000256" key="1">
    <source>
        <dbReference type="SAM" id="MobiDB-lite"/>
    </source>
</evidence>
<gene>
    <name evidence="2" type="ORF">PV05_04265</name>
</gene>
<reference evidence="2 3" key="1">
    <citation type="submission" date="2015-01" db="EMBL/GenBank/DDBJ databases">
        <title>The Genome Sequence of Exophiala xenobiotica CBS118157.</title>
        <authorList>
            <consortium name="The Broad Institute Genomics Platform"/>
            <person name="Cuomo C."/>
            <person name="de Hoog S."/>
            <person name="Gorbushina A."/>
            <person name="Stielow B."/>
            <person name="Teixiera M."/>
            <person name="Abouelleil A."/>
            <person name="Chapman S.B."/>
            <person name="Priest M."/>
            <person name="Young S.K."/>
            <person name="Wortman J."/>
            <person name="Nusbaum C."/>
            <person name="Birren B."/>
        </authorList>
    </citation>
    <scope>NUCLEOTIDE SEQUENCE [LARGE SCALE GENOMIC DNA]</scope>
    <source>
        <strain evidence="2 3">CBS 118157</strain>
    </source>
</reference>
<dbReference type="EMBL" id="KN847319">
    <property type="protein sequence ID" value="KIW55534.1"/>
    <property type="molecule type" value="Genomic_DNA"/>
</dbReference>
<organism evidence="2 3">
    <name type="scientific">Exophiala xenobiotica</name>
    <dbReference type="NCBI Taxonomy" id="348802"/>
    <lineage>
        <taxon>Eukaryota</taxon>
        <taxon>Fungi</taxon>
        <taxon>Dikarya</taxon>
        <taxon>Ascomycota</taxon>
        <taxon>Pezizomycotina</taxon>
        <taxon>Eurotiomycetes</taxon>
        <taxon>Chaetothyriomycetidae</taxon>
        <taxon>Chaetothyriales</taxon>
        <taxon>Herpotrichiellaceae</taxon>
        <taxon>Exophiala</taxon>
    </lineage>
</organism>
<evidence type="ECO:0000313" key="2">
    <source>
        <dbReference type="EMBL" id="KIW55534.1"/>
    </source>
</evidence>
<name>A0A0D2F6G7_9EURO</name>
<feature type="region of interest" description="Disordered" evidence="1">
    <location>
        <begin position="82"/>
        <end position="106"/>
    </location>
</feature>
<sequence>MFGVWRRVMGYQGRNEPHGRERRDTGSEPFLLPSSCVLFGLAQPAKHAPSTCDLDGNGTIRRLPRKNLRLLFAPPNPLLSVGKRMRNIPEPCSGEGTLSKPGPNII</sequence>
<protein>
    <submittedName>
        <fullName evidence="2">Uncharacterized protein</fullName>
    </submittedName>
</protein>
<accession>A0A0D2F6G7</accession>
<keyword evidence="3" id="KW-1185">Reference proteome</keyword>
<dbReference type="HOGENOM" id="CLU_2223305_0_0_1"/>
<dbReference type="GeneID" id="25326173"/>
<dbReference type="AlphaFoldDB" id="A0A0D2F6G7"/>